<comment type="caution">
    <text evidence="2">The sequence shown here is derived from an EMBL/GenBank/DDBJ whole genome shotgun (WGS) entry which is preliminary data.</text>
</comment>
<name>A0ABQ8ZPL3_9ROSI</name>
<protein>
    <submittedName>
        <fullName evidence="2">Uncharacterized protein</fullName>
    </submittedName>
</protein>
<evidence type="ECO:0000313" key="2">
    <source>
        <dbReference type="EMBL" id="KAJ6303758.1"/>
    </source>
</evidence>
<evidence type="ECO:0000256" key="1">
    <source>
        <dbReference type="SAM" id="Phobius"/>
    </source>
</evidence>
<keyword evidence="3" id="KW-1185">Reference proteome</keyword>
<keyword evidence="1" id="KW-0812">Transmembrane</keyword>
<sequence>MFTYVDGKNCFSKEQEVLRRMIFFMQPETKDLFNDILKSLSFRGRDFLEILLYLTIMLDMLLQSTHIFFYWFSFMSVGFLRMFY</sequence>
<keyword evidence="1" id="KW-0472">Membrane</keyword>
<reference evidence="2" key="2">
    <citation type="journal article" date="2023" name="Int. J. Mol. Sci.">
        <title>De Novo Assembly and Annotation of 11 Diverse Shrub Willow (Salix) Genomes Reveals Novel Gene Organization in Sex-Linked Regions.</title>
        <authorList>
            <person name="Hyden B."/>
            <person name="Feng K."/>
            <person name="Yates T.B."/>
            <person name="Jawdy S."/>
            <person name="Cereghino C."/>
            <person name="Smart L.B."/>
            <person name="Muchero W."/>
        </authorList>
    </citation>
    <scope>NUCLEOTIDE SEQUENCE</scope>
    <source>
        <tissue evidence="2">Shoot tip</tissue>
    </source>
</reference>
<dbReference type="Proteomes" id="UP001141253">
    <property type="component" value="Chromosome 16"/>
</dbReference>
<proteinExistence type="predicted"/>
<evidence type="ECO:0000313" key="3">
    <source>
        <dbReference type="Proteomes" id="UP001141253"/>
    </source>
</evidence>
<organism evidence="2 3">
    <name type="scientific">Salix suchowensis</name>
    <dbReference type="NCBI Taxonomy" id="1278906"/>
    <lineage>
        <taxon>Eukaryota</taxon>
        <taxon>Viridiplantae</taxon>
        <taxon>Streptophyta</taxon>
        <taxon>Embryophyta</taxon>
        <taxon>Tracheophyta</taxon>
        <taxon>Spermatophyta</taxon>
        <taxon>Magnoliopsida</taxon>
        <taxon>eudicotyledons</taxon>
        <taxon>Gunneridae</taxon>
        <taxon>Pentapetalae</taxon>
        <taxon>rosids</taxon>
        <taxon>fabids</taxon>
        <taxon>Malpighiales</taxon>
        <taxon>Salicaceae</taxon>
        <taxon>Saliceae</taxon>
        <taxon>Salix</taxon>
    </lineage>
</organism>
<dbReference type="EMBL" id="JAPFFI010000027">
    <property type="protein sequence ID" value="KAJ6303758.1"/>
    <property type="molecule type" value="Genomic_DNA"/>
</dbReference>
<accession>A0ABQ8ZPL3</accession>
<gene>
    <name evidence="2" type="ORF">OIU77_017601</name>
</gene>
<feature type="transmembrane region" description="Helical" evidence="1">
    <location>
        <begin position="50"/>
        <end position="72"/>
    </location>
</feature>
<reference evidence="2" key="1">
    <citation type="submission" date="2022-10" db="EMBL/GenBank/DDBJ databases">
        <authorList>
            <person name="Hyden B.L."/>
            <person name="Feng K."/>
            <person name="Yates T."/>
            <person name="Jawdy S."/>
            <person name="Smart L.B."/>
            <person name="Muchero W."/>
        </authorList>
    </citation>
    <scope>NUCLEOTIDE SEQUENCE</scope>
    <source>
        <tissue evidence="2">Shoot tip</tissue>
    </source>
</reference>
<keyword evidence="1" id="KW-1133">Transmembrane helix</keyword>